<reference evidence="1 2" key="1">
    <citation type="journal article" date="2021" name="BMC Genomics">
        <title>Datura genome reveals duplications of psychoactive alkaloid biosynthetic genes and high mutation rate following tissue culture.</title>
        <authorList>
            <person name="Rajewski A."/>
            <person name="Carter-House D."/>
            <person name="Stajich J."/>
            <person name="Litt A."/>
        </authorList>
    </citation>
    <scope>NUCLEOTIDE SEQUENCE [LARGE SCALE GENOMIC DNA]</scope>
    <source>
        <strain evidence="1">AR-01</strain>
    </source>
</reference>
<name>A0ABS8TKH5_DATST</name>
<keyword evidence="2" id="KW-1185">Reference proteome</keyword>
<evidence type="ECO:0000313" key="1">
    <source>
        <dbReference type="EMBL" id="MCD7472040.1"/>
    </source>
</evidence>
<dbReference type="Proteomes" id="UP000823775">
    <property type="component" value="Unassembled WGS sequence"/>
</dbReference>
<accession>A0ABS8TKH5</accession>
<evidence type="ECO:0000313" key="2">
    <source>
        <dbReference type="Proteomes" id="UP000823775"/>
    </source>
</evidence>
<feature type="non-terminal residue" evidence="1">
    <location>
        <position position="88"/>
    </location>
</feature>
<dbReference type="EMBL" id="JACEIK010001761">
    <property type="protein sequence ID" value="MCD7472040.1"/>
    <property type="molecule type" value="Genomic_DNA"/>
</dbReference>
<gene>
    <name evidence="1" type="ORF">HAX54_012917</name>
</gene>
<sequence>MTIGYSLVESRKTPMKCRLSKWLWRPTCLDTCLRHRPPRDRHWRLANKSSVESSRRFYGSLPAGSSEFHWVLRLLCDDPSSCFSSNLW</sequence>
<organism evidence="1 2">
    <name type="scientific">Datura stramonium</name>
    <name type="common">Jimsonweed</name>
    <name type="synonym">Common thornapple</name>
    <dbReference type="NCBI Taxonomy" id="4076"/>
    <lineage>
        <taxon>Eukaryota</taxon>
        <taxon>Viridiplantae</taxon>
        <taxon>Streptophyta</taxon>
        <taxon>Embryophyta</taxon>
        <taxon>Tracheophyta</taxon>
        <taxon>Spermatophyta</taxon>
        <taxon>Magnoliopsida</taxon>
        <taxon>eudicotyledons</taxon>
        <taxon>Gunneridae</taxon>
        <taxon>Pentapetalae</taxon>
        <taxon>asterids</taxon>
        <taxon>lamiids</taxon>
        <taxon>Solanales</taxon>
        <taxon>Solanaceae</taxon>
        <taxon>Solanoideae</taxon>
        <taxon>Datureae</taxon>
        <taxon>Datura</taxon>
    </lineage>
</organism>
<comment type="caution">
    <text evidence="1">The sequence shown here is derived from an EMBL/GenBank/DDBJ whole genome shotgun (WGS) entry which is preliminary data.</text>
</comment>
<proteinExistence type="predicted"/>
<protein>
    <submittedName>
        <fullName evidence="1">Uncharacterized protein</fullName>
    </submittedName>
</protein>